<dbReference type="InterPro" id="IPR006258">
    <property type="entry name" value="Lipoamide_DH"/>
</dbReference>
<evidence type="ECO:0000313" key="16">
    <source>
        <dbReference type="EMBL" id="GGC67501.1"/>
    </source>
</evidence>
<evidence type="ECO:0000313" key="17">
    <source>
        <dbReference type="Proteomes" id="UP000602004"/>
    </source>
</evidence>
<dbReference type="EC" id="1.8.1.4" evidence="3 13"/>
<dbReference type="Gene3D" id="3.30.390.30">
    <property type="match status" value="1"/>
</dbReference>
<evidence type="ECO:0000256" key="1">
    <source>
        <dbReference type="ARBA" id="ARBA00004496"/>
    </source>
</evidence>
<evidence type="ECO:0000256" key="12">
    <source>
        <dbReference type="ARBA" id="ARBA00049187"/>
    </source>
</evidence>
<keyword evidence="7 13" id="KW-0274">FAD</keyword>
<keyword evidence="11 13" id="KW-0676">Redox-active center</keyword>
<evidence type="ECO:0000259" key="15">
    <source>
        <dbReference type="Pfam" id="PF07992"/>
    </source>
</evidence>
<evidence type="ECO:0000256" key="10">
    <source>
        <dbReference type="ARBA" id="ARBA00023157"/>
    </source>
</evidence>
<keyword evidence="9 13" id="KW-0520">NAD</keyword>
<dbReference type="PROSITE" id="PS00076">
    <property type="entry name" value="PYRIDINE_REDOX_1"/>
    <property type="match status" value="1"/>
</dbReference>
<keyword evidence="10" id="KW-1015">Disulfide bond</keyword>
<evidence type="ECO:0000256" key="7">
    <source>
        <dbReference type="ARBA" id="ARBA00022827"/>
    </source>
</evidence>
<comment type="catalytic activity">
    <reaction evidence="12 13">
        <text>N(6)-[(R)-dihydrolipoyl]-L-lysyl-[protein] + NAD(+) = N(6)-[(R)-lipoyl]-L-lysyl-[protein] + NADH + H(+)</text>
        <dbReference type="Rhea" id="RHEA:15045"/>
        <dbReference type="Rhea" id="RHEA-COMP:10474"/>
        <dbReference type="Rhea" id="RHEA-COMP:10475"/>
        <dbReference type="ChEBI" id="CHEBI:15378"/>
        <dbReference type="ChEBI" id="CHEBI:57540"/>
        <dbReference type="ChEBI" id="CHEBI:57945"/>
        <dbReference type="ChEBI" id="CHEBI:83099"/>
        <dbReference type="ChEBI" id="CHEBI:83100"/>
        <dbReference type="EC" id="1.8.1.4"/>
    </reaction>
</comment>
<dbReference type="InterPro" id="IPR004099">
    <property type="entry name" value="Pyr_nucl-diS_OxRdtase_dimer"/>
</dbReference>
<dbReference type="InterPro" id="IPR001100">
    <property type="entry name" value="Pyr_nuc-diS_OxRdtase"/>
</dbReference>
<dbReference type="RefSeq" id="WP_115778445.1">
    <property type="nucleotide sequence ID" value="NZ_BMHL01000017.1"/>
</dbReference>
<dbReference type="Pfam" id="PF02852">
    <property type="entry name" value="Pyr_redox_dim"/>
    <property type="match status" value="1"/>
</dbReference>
<name>A0ABQ1NC65_9BURK</name>
<dbReference type="InterPro" id="IPR023753">
    <property type="entry name" value="FAD/NAD-binding_dom"/>
</dbReference>
<keyword evidence="5" id="KW-0963">Cytoplasm</keyword>
<dbReference type="InterPro" id="IPR050151">
    <property type="entry name" value="Class-I_Pyr_Nuc-Dis_Oxidored"/>
</dbReference>
<comment type="cofactor">
    <cofactor evidence="13">
        <name>FAD</name>
        <dbReference type="ChEBI" id="CHEBI:57692"/>
    </cofactor>
    <text evidence="13">Binds 1 FAD per subunit.</text>
</comment>
<dbReference type="NCBIfam" id="TIGR01350">
    <property type="entry name" value="lipoamide_DH"/>
    <property type="match status" value="1"/>
</dbReference>
<evidence type="ECO:0000256" key="9">
    <source>
        <dbReference type="ARBA" id="ARBA00023027"/>
    </source>
</evidence>
<evidence type="ECO:0000256" key="13">
    <source>
        <dbReference type="RuleBase" id="RU003692"/>
    </source>
</evidence>
<keyword evidence="8 13" id="KW-0560">Oxidoreductase</keyword>
<protein>
    <recommendedName>
        <fullName evidence="4 13">Dihydrolipoyl dehydrogenase</fullName>
        <ecNumber evidence="3 13">1.8.1.4</ecNumber>
    </recommendedName>
</protein>
<dbReference type="Gene3D" id="3.50.50.60">
    <property type="entry name" value="FAD/NAD(P)-binding domain"/>
    <property type="match status" value="2"/>
</dbReference>
<gene>
    <name evidence="16" type="ORF">GCM10011400_64250</name>
</gene>
<dbReference type="SUPFAM" id="SSF55424">
    <property type="entry name" value="FAD/NAD-linked reductases, dimerisation (C-terminal) domain"/>
    <property type="match status" value="1"/>
</dbReference>
<sequence length="469" mass="49080">MTTTTTRPATLIVIGGGPAGYVAAIRASQLGIRTTLVERDALGGICLNWGCIPTKALLHAADTLSAVRSASDLGIDIAGDVTIDIARMVGRSRAVSDRLRQGVQYLLKKHRVEVVRGQARLNGAGAVQVTGEDAKGNRQLDADAILIATGAGPRSLETLPVDGERIWNYRHALVPQAVPSSLLVVGAGAIGMEFASFYAALGTQVTVVETRDAVLPNEDIDVSNHVAHAFTQRGILVRTGTSAALNRLAEDAAWMTLRTGDASDTLPFDKVLVCAGVVGNTADLGLENTAAVIEQGCIRADEFGRTDDPRIFAAGDVCGAPMLAHKASREAVRCVEYLAGLQVDPQPPLIPACTYCDPQVASVGLTESAARADGREVSVGRMPFHSNGKALALGQPEGFVKTVFDAQTGELLGAHLVGTEVTELIQGLSLARQLEATDEDLVQHVYAHPTLSEAIGESALAALGRAIHG</sequence>
<keyword evidence="17" id="KW-1185">Reference proteome</keyword>
<accession>A0ABQ1NC65</accession>
<dbReference type="InterPro" id="IPR036188">
    <property type="entry name" value="FAD/NAD-bd_sf"/>
</dbReference>
<evidence type="ECO:0000256" key="8">
    <source>
        <dbReference type="ARBA" id="ARBA00023002"/>
    </source>
</evidence>
<dbReference type="PANTHER" id="PTHR22912:SF217">
    <property type="entry name" value="DIHYDROLIPOYL DEHYDROGENASE"/>
    <property type="match status" value="1"/>
</dbReference>
<evidence type="ECO:0000256" key="6">
    <source>
        <dbReference type="ARBA" id="ARBA00022630"/>
    </source>
</evidence>
<dbReference type="PRINTS" id="PR00411">
    <property type="entry name" value="PNDRDTASEI"/>
</dbReference>
<comment type="caution">
    <text evidence="16">The sequence shown here is derived from an EMBL/GenBank/DDBJ whole genome shotgun (WGS) entry which is preliminary data.</text>
</comment>
<dbReference type="PANTHER" id="PTHR22912">
    <property type="entry name" value="DISULFIDE OXIDOREDUCTASE"/>
    <property type="match status" value="1"/>
</dbReference>
<evidence type="ECO:0000259" key="14">
    <source>
        <dbReference type="Pfam" id="PF02852"/>
    </source>
</evidence>
<dbReference type="InterPro" id="IPR016156">
    <property type="entry name" value="FAD/NAD-linked_Rdtase_dimer_sf"/>
</dbReference>
<feature type="domain" description="Pyridine nucleotide-disulphide oxidoreductase dimerisation" evidence="14">
    <location>
        <begin position="350"/>
        <end position="458"/>
    </location>
</feature>
<dbReference type="SUPFAM" id="SSF51905">
    <property type="entry name" value="FAD/NAD(P)-binding domain"/>
    <property type="match status" value="1"/>
</dbReference>
<evidence type="ECO:0000256" key="3">
    <source>
        <dbReference type="ARBA" id="ARBA00012608"/>
    </source>
</evidence>
<proteinExistence type="inferred from homology"/>
<comment type="similarity">
    <text evidence="2 13">Belongs to the class-I pyridine nucleotide-disulfide oxidoreductase family.</text>
</comment>
<dbReference type="PRINTS" id="PR00368">
    <property type="entry name" value="FADPNR"/>
</dbReference>
<dbReference type="PIRSF" id="PIRSF000350">
    <property type="entry name" value="Mercury_reductase_MerA"/>
    <property type="match status" value="1"/>
</dbReference>
<dbReference type="Proteomes" id="UP000602004">
    <property type="component" value="Unassembled WGS sequence"/>
</dbReference>
<comment type="miscellaneous">
    <text evidence="13">The active site is a redox-active disulfide bond.</text>
</comment>
<keyword evidence="6 13" id="KW-0285">Flavoprotein</keyword>
<dbReference type="EMBL" id="BMHL01000017">
    <property type="protein sequence ID" value="GGC67501.1"/>
    <property type="molecule type" value="Genomic_DNA"/>
</dbReference>
<comment type="subcellular location">
    <subcellularLocation>
        <location evidence="1">Cytoplasm</location>
    </subcellularLocation>
</comment>
<evidence type="ECO:0000256" key="11">
    <source>
        <dbReference type="ARBA" id="ARBA00023284"/>
    </source>
</evidence>
<evidence type="ECO:0000256" key="4">
    <source>
        <dbReference type="ARBA" id="ARBA00016961"/>
    </source>
</evidence>
<feature type="domain" description="FAD/NAD(P)-binding" evidence="15">
    <location>
        <begin position="11"/>
        <end position="331"/>
    </location>
</feature>
<reference evidence="17" key="1">
    <citation type="journal article" date="2019" name="Int. J. Syst. Evol. Microbiol.">
        <title>The Global Catalogue of Microorganisms (GCM) 10K type strain sequencing project: providing services to taxonomists for standard genome sequencing and annotation.</title>
        <authorList>
            <consortium name="The Broad Institute Genomics Platform"/>
            <consortium name="The Broad Institute Genome Sequencing Center for Infectious Disease"/>
            <person name="Wu L."/>
            <person name="Ma J."/>
        </authorList>
    </citation>
    <scope>NUCLEOTIDE SEQUENCE [LARGE SCALE GENOMIC DNA]</scope>
    <source>
        <strain evidence="17">CGMCC 1.15103</strain>
    </source>
</reference>
<evidence type="ECO:0000256" key="5">
    <source>
        <dbReference type="ARBA" id="ARBA00022490"/>
    </source>
</evidence>
<dbReference type="Pfam" id="PF07992">
    <property type="entry name" value="Pyr_redox_2"/>
    <property type="match status" value="1"/>
</dbReference>
<evidence type="ECO:0000256" key="2">
    <source>
        <dbReference type="ARBA" id="ARBA00007532"/>
    </source>
</evidence>
<organism evidence="16 17">
    <name type="scientific">Paraburkholderia caffeinilytica</name>
    <dbReference type="NCBI Taxonomy" id="1761016"/>
    <lineage>
        <taxon>Bacteria</taxon>
        <taxon>Pseudomonadati</taxon>
        <taxon>Pseudomonadota</taxon>
        <taxon>Betaproteobacteria</taxon>
        <taxon>Burkholderiales</taxon>
        <taxon>Burkholderiaceae</taxon>
        <taxon>Paraburkholderia</taxon>
    </lineage>
</organism>
<dbReference type="InterPro" id="IPR012999">
    <property type="entry name" value="Pyr_OxRdtase_I_AS"/>
</dbReference>